<dbReference type="SMART" id="SM00332">
    <property type="entry name" value="PP2Cc"/>
    <property type="match status" value="1"/>
</dbReference>
<dbReference type="PROSITE" id="PS51746">
    <property type="entry name" value="PPM_2"/>
    <property type="match status" value="1"/>
</dbReference>
<organism evidence="2 3">
    <name type="scientific">Mesomycoplasma hyorhinis SK76</name>
    <dbReference type="NCBI Taxonomy" id="1118964"/>
    <lineage>
        <taxon>Bacteria</taxon>
        <taxon>Bacillati</taxon>
        <taxon>Mycoplasmatota</taxon>
        <taxon>Mycoplasmoidales</taxon>
        <taxon>Metamycoplasmataceae</taxon>
        <taxon>Mesomycoplasma</taxon>
    </lineage>
</organism>
<dbReference type="Pfam" id="PF13672">
    <property type="entry name" value="PP2C_2"/>
    <property type="match status" value="1"/>
</dbReference>
<evidence type="ECO:0000313" key="3">
    <source>
        <dbReference type="Proteomes" id="UP000009399"/>
    </source>
</evidence>
<dbReference type="SMART" id="SM00331">
    <property type="entry name" value="PP2C_SIG"/>
    <property type="match status" value="1"/>
</dbReference>
<dbReference type="AlphaFoldDB" id="A0AAI8FDX3"/>
<dbReference type="EMBL" id="CP003914">
    <property type="protein sequence ID" value="AFX74396.1"/>
    <property type="molecule type" value="Genomic_DNA"/>
</dbReference>
<dbReference type="InterPro" id="IPR036457">
    <property type="entry name" value="PPM-type-like_dom_sf"/>
</dbReference>
<name>A0AAI8FDX3_MESHY</name>
<dbReference type="Proteomes" id="UP000009399">
    <property type="component" value="Chromosome"/>
</dbReference>
<evidence type="ECO:0000313" key="2">
    <source>
        <dbReference type="EMBL" id="AFX74396.1"/>
    </source>
</evidence>
<dbReference type="InterPro" id="IPR001932">
    <property type="entry name" value="PPM-type_phosphatase-like_dom"/>
</dbReference>
<dbReference type="GO" id="GO:0004722">
    <property type="term" value="F:protein serine/threonine phosphatase activity"/>
    <property type="evidence" value="ECO:0007669"/>
    <property type="project" value="InterPro"/>
</dbReference>
<accession>A0AAI8FDX3</accession>
<proteinExistence type="predicted"/>
<dbReference type="InterPro" id="IPR015655">
    <property type="entry name" value="PP2C"/>
</dbReference>
<dbReference type="KEGG" id="mhs:MOS_473"/>
<feature type="domain" description="PPM-type phosphatase" evidence="1">
    <location>
        <begin position="2"/>
        <end position="246"/>
    </location>
</feature>
<evidence type="ECO:0000259" key="1">
    <source>
        <dbReference type="PROSITE" id="PS51746"/>
    </source>
</evidence>
<dbReference type="PANTHER" id="PTHR47992">
    <property type="entry name" value="PROTEIN PHOSPHATASE"/>
    <property type="match status" value="1"/>
</dbReference>
<sequence>MKYSILTETGARKNNQDSVLFVENKDFWLAMVCDGLGGHFAGEVASSLVVKTFKSFFNKKNLPKFLNKVAIYDWYLNTISAAREQMFELSKKDERYLDTKTTMTSVFFLKKAKKAFVLNSGDSRVYSFSNNQELEQITKDHNRLNFVYLEKDKLTLEQALKTDDWDRIVSSIGPKSKFFLDIFEINAEDLTYFLLSSDGVFNFLSNKEFQSILSSKKELDNIAISLLKTAINNQSDDNLSLILVGLNK</sequence>
<reference evidence="2 3" key="1">
    <citation type="journal article" date="2013" name="Genome Announc.">
        <title>Complete Genome Sequence of Mycoplasma hyorhinis Strain SK76.</title>
        <authorList>
            <person name="Goodison S."/>
            <person name="Urquidi V."/>
            <person name="Kumar D."/>
            <person name="Reyes L."/>
            <person name="Rosser C.J."/>
        </authorList>
    </citation>
    <scope>NUCLEOTIDE SEQUENCE [LARGE SCALE GENOMIC DNA]</scope>
    <source>
        <strain evidence="2 3">SK76</strain>
    </source>
</reference>
<gene>
    <name evidence="2" type="ORF">MOS_473</name>
</gene>
<dbReference type="RefSeq" id="WP_015084185.1">
    <property type="nucleotide sequence ID" value="NC_019552.1"/>
</dbReference>
<dbReference type="SUPFAM" id="SSF81606">
    <property type="entry name" value="PP2C-like"/>
    <property type="match status" value="1"/>
</dbReference>
<dbReference type="Gene3D" id="3.60.40.10">
    <property type="entry name" value="PPM-type phosphatase domain"/>
    <property type="match status" value="1"/>
</dbReference>
<dbReference type="CDD" id="cd00143">
    <property type="entry name" value="PP2Cc"/>
    <property type="match status" value="1"/>
</dbReference>
<protein>
    <submittedName>
        <fullName evidence="2">Protein serine/threonine phosphatase PrpC, regulation of stationary phase</fullName>
    </submittedName>
</protein>